<evidence type="ECO:0000256" key="6">
    <source>
        <dbReference type="ARBA" id="ARBA00022777"/>
    </source>
</evidence>
<evidence type="ECO:0000256" key="7">
    <source>
        <dbReference type="ARBA" id="ARBA00022840"/>
    </source>
</evidence>
<proteinExistence type="inferred from homology"/>
<dbReference type="GO" id="GO:0032968">
    <property type="term" value="P:positive regulation of transcription elongation by RNA polymerase II"/>
    <property type="evidence" value="ECO:0007669"/>
    <property type="project" value="TreeGrafter"/>
</dbReference>
<protein>
    <submittedName>
        <fullName evidence="12">7856_t:CDS:1</fullName>
    </submittedName>
</protein>
<feature type="compositionally biased region" description="Polar residues" evidence="10">
    <location>
        <begin position="103"/>
        <end position="114"/>
    </location>
</feature>
<dbReference type="PROSITE" id="PS00108">
    <property type="entry name" value="PROTEIN_KINASE_ST"/>
    <property type="match status" value="1"/>
</dbReference>
<evidence type="ECO:0000256" key="1">
    <source>
        <dbReference type="ARBA" id="ARBA00004123"/>
    </source>
</evidence>
<keyword evidence="6" id="KW-0418">Kinase</keyword>
<keyword evidence="13" id="KW-1185">Reference proteome</keyword>
<feature type="binding site" evidence="9">
    <location>
        <position position="380"/>
    </location>
    <ligand>
        <name>ATP</name>
        <dbReference type="ChEBI" id="CHEBI:30616"/>
    </ligand>
</feature>
<dbReference type="PROSITE" id="PS50011">
    <property type="entry name" value="PROTEIN_KINASE_DOM"/>
    <property type="match status" value="1"/>
</dbReference>
<evidence type="ECO:0000256" key="5">
    <source>
        <dbReference type="ARBA" id="ARBA00022741"/>
    </source>
</evidence>
<feature type="compositionally biased region" description="Basic and acidic residues" evidence="10">
    <location>
        <begin position="199"/>
        <end position="213"/>
    </location>
</feature>
<keyword evidence="8" id="KW-0539">Nucleus</keyword>
<name>A0A9N9AJI7_9GLOM</name>
<evidence type="ECO:0000256" key="3">
    <source>
        <dbReference type="ARBA" id="ARBA00022527"/>
    </source>
</evidence>
<accession>A0A9N9AJI7</accession>
<dbReference type="EMBL" id="CAJVPS010001288">
    <property type="protein sequence ID" value="CAG8532501.1"/>
    <property type="molecule type" value="Genomic_DNA"/>
</dbReference>
<organism evidence="12 13">
    <name type="scientific">Ambispora leptoticha</name>
    <dbReference type="NCBI Taxonomy" id="144679"/>
    <lineage>
        <taxon>Eukaryota</taxon>
        <taxon>Fungi</taxon>
        <taxon>Fungi incertae sedis</taxon>
        <taxon>Mucoromycota</taxon>
        <taxon>Glomeromycotina</taxon>
        <taxon>Glomeromycetes</taxon>
        <taxon>Archaeosporales</taxon>
        <taxon>Ambisporaceae</taxon>
        <taxon>Ambispora</taxon>
    </lineage>
</organism>
<feature type="compositionally biased region" description="Basic residues" evidence="10">
    <location>
        <begin position="132"/>
        <end position="142"/>
    </location>
</feature>
<comment type="similarity">
    <text evidence="2">Belongs to the protein kinase superfamily. CMGC Ser/Thr protein kinase family. CDC2/CDKX subfamily.</text>
</comment>
<dbReference type="Proteomes" id="UP000789508">
    <property type="component" value="Unassembled WGS sequence"/>
</dbReference>
<dbReference type="InterPro" id="IPR000719">
    <property type="entry name" value="Prot_kinase_dom"/>
</dbReference>
<feature type="compositionally biased region" description="Polar residues" evidence="10">
    <location>
        <begin position="186"/>
        <end position="197"/>
    </location>
</feature>
<dbReference type="GO" id="GO:0008353">
    <property type="term" value="F:RNA polymerase II CTD heptapeptide repeat kinase activity"/>
    <property type="evidence" value="ECO:0007669"/>
    <property type="project" value="TreeGrafter"/>
</dbReference>
<keyword evidence="5 9" id="KW-0547">Nucleotide-binding</keyword>
<feature type="compositionally biased region" description="Basic residues" evidence="10">
    <location>
        <begin position="10"/>
        <end position="31"/>
    </location>
</feature>
<keyword evidence="4" id="KW-0808">Transferase</keyword>
<dbReference type="AlphaFoldDB" id="A0A9N9AJI7"/>
<dbReference type="GO" id="GO:0008024">
    <property type="term" value="C:cyclin/CDK positive transcription elongation factor complex"/>
    <property type="evidence" value="ECO:0007669"/>
    <property type="project" value="TreeGrafter"/>
</dbReference>
<feature type="compositionally biased region" description="Basic and acidic residues" evidence="10">
    <location>
        <begin position="116"/>
        <end position="130"/>
    </location>
</feature>
<evidence type="ECO:0000256" key="8">
    <source>
        <dbReference type="ARBA" id="ARBA00023242"/>
    </source>
</evidence>
<evidence type="ECO:0000256" key="10">
    <source>
        <dbReference type="SAM" id="MobiDB-lite"/>
    </source>
</evidence>
<dbReference type="GO" id="GO:0030332">
    <property type="term" value="F:cyclin binding"/>
    <property type="evidence" value="ECO:0007669"/>
    <property type="project" value="TreeGrafter"/>
</dbReference>
<feature type="compositionally biased region" description="Basic residues" evidence="10">
    <location>
        <begin position="45"/>
        <end position="59"/>
    </location>
</feature>
<feature type="compositionally biased region" description="Basic and acidic residues" evidence="10">
    <location>
        <begin position="32"/>
        <end position="44"/>
    </location>
</feature>
<feature type="compositionally biased region" description="Basic residues" evidence="10">
    <location>
        <begin position="215"/>
        <end position="225"/>
    </location>
</feature>
<comment type="subcellular location">
    <subcellularLocation>
        <location evidence="1">Nucleus</location>
    </subcellularLocation>
</comment>
<dbReference type="InterPro" id="IPR050108">
    <property type="entry name" value="CDK"/>
</dbReference>
<dbReference type="InterPro" id="IPR011009">
    <property type="entry name" value="Kinase-like_dom_sf"/>
</dbReference>
<keyword evidence="3" id="KW-0723">Serine/threonine-protein kinase</keyword>
<evidence type="ECO:0000256" key="4">
    <source>
        <dbReference type="ARBA" id="ARBA00022679"/>
    </source>
</evidence>
<feature type="region of interest" description="Disordered" evidence="10">
    <location>
        <begin position="1"/>
        <end position="278"/>
    </location>
</feature>
<dbReference type="Gene3D" id="1.10.510.10">
    <property type="entry name" value="Transferase(Phosphotransferase) domain 1"/>
    <property type="match status" value="1"/>
</dbReference>
<dbReference type="PANTHER" id="PTHR24056:SF546">
    <property type="entry name" value="CYCLIN-DEPENDENT KINASE 12"/>
    <property type="match status" value="1"/>
</dbReference>
<feature type="domain" description="Protein kinase" evidence="11">
    <location>
        <begin position="351"/>
        <end position="633"/>
    </location>
</feature>
<dbReference type="PANTHER" id="PTHR24056">
    <property type="entry name" value="CELL DIVISION PROTEIN KINASE"/>
    <property type="match status" value="1"/>
</dbReference>
<sequence length="644" mass="76286">MSSHKDNYYYHRKRRNINARSHIHSYSRNLRHSNEDRKDRYNREHRARGKTRNSRRTSSSRRTSYYDRGRNIWRTTNNQETHGIKRHRSSDTENRDRQKRRNNNAGYSHDTYSGSLKHDRKDRNSRDSWTRGKTRNSRRISSSRRTSYYDRGRNIWRTTNNQETHGIKRHRSSDTENRDRQKRRNNNAGYSHDTYSGSLKHDRKDRYSRDNWTRGKTHNSRRISSSRRTSYYDRGRNIWRTTNNQETHGIKRHRSSDAEKRGRHKRRNNNARLSHDDTYNIDKEKSHANLQPDLFLPQPQFTRNRFMLSPNDPATTPVTSQVDNFLADMRKMHEASSVQVEPLNNTISELYEILEKVGEGVYGIVFKARSRKTGQIVALKKIKMESEEELPLSLREIMLLRALQNDHIVNLLEAIITRDDVYLVFEYMEHDLKGVLYNPQLQLDVQHIKCLMLQLLEGLAVVHEHGILHRDIKCNNILLNNRGELKLGDFGLARRYNRKRQLDYTSHVVPLCYRAPELILGATKYGPGIDVWSVGCLLVELLARKPLFQGKNEWEQLNIIFQLLGSPSLEEWPDVIKLPQYYIMAPEMRQMSRFREEYKELLTPATMELAEALLTLNPERRPSARDALDFNFFKEEPMACLPEE</sequence>
<dbReference type="Gene3D" id="3.30.200.20">
    <property type="entry name" value="Phosphorylase Kinase, domain 1"/>
    <property type="match status" value="1"/>
</dbReference>
<evidence type="ECO:0000313" key="13">
    <source>
        <dbReference type="Proteomes" id="UP000789508"/>
    </source>
</evidence>
<dbReference type="GO" id="GO:0005524">
    <property type="term" value="F:ATP binding"/>
    <property type="evidence" value="ECO:0007669"/>
    <property type="project" value="UniProtKB-UniRule"/>
</dbReference>
<dbReference type="FunFam" id="1.10.510.10:FF:000624">
    <property type="entry name" value="Mitogen-activated protein kinase"/>
    <property type="match status" value="1"/>
</dbReference>
<dbReference type="InterPro" id="IPR017441">
    <property type="entry name" value="Protein_kinase_ATP_BS"/>
</dbReference>
<dbReference type="SUPFAM" id="SSF56112">
    <property type="entry name" value="Protein kinase-like (PK-like)"/>
    <property type="match status" value="1"/>
</dbReference>
<comment type="caution">
    <text evidence="12">The sequence shown here is derived from an EMBL/GenBank/DDBJ whole genome shotgun (WGS) entry which is preliminary data.</text>
</comment>
<evidence type="ECO:0000313" key="12">
    <source>
        <dbReference type="EMBL" id="CAG8532501.1"/>
    </source>
</evidence>
<gene>
    <name evidence="12" type="ORF">ALEPTO_LOCUS5006</name>
</gene>
<dbReference type="InterPro" id="IPR008271">
    <property type="entry name" value="Ser/Thr_kinase_AS"/>
</dbReference>
<dbReference type="Pfam" id="PF00069">
    <property type="entry name" value="Pkinase"/>
    <property type="match status" value="1"/>
</dbReference>
<keyword evidence="7 9" id="KW-0067">ATP-binding</keyword>
<dbReference type="PROSITE" id="PS00107">
    <property type="entry name" value="PROTEIN_KINASE_ATP"/>
    <property type="match status" value="1"/>
</dbReference>
<reference evidence="12" key="1">
    <citation type="submission" date="2021-06" db="EMBL/GenBank/DDBJ databases">
        <authorList>
            <person name="Kallberg Y."/>
            <person name="Tangrot J."/>
            <person name="Rosling A."/>
        </authorList>
    </citation>
    <scope>NUCLEOTIDE SEQUENCE</scope>
    <source>
        <strain evidence="12">FL130A</strain>
    </source>
</reference>
<dbReference type="CDD" id="cd07840">
    <property type="entry name" value="STKc_CDK9_like"/>
    <property type="match status" value="1"/>
</dbReference>
<dbReference type="OrthoDB" id="204883at2759"/>
<dbReference type="SMART" id="SM00220">
    <property type="entry name" value="S_TKc"/>
    <property type="match status" value="1"/>
</dbReference>
<evidence type="ECO:0000256" key="9">
    <source>
        <dbReference type="PROSITE-ProRule" id="PRU10141"/>
    </source>
</evidence>
<evidence type="ECO:0000256" key="2">
    <source>
        <dbReference type="ARBA" id="ARBA00006485"/>
    </source>
</evidence>
<evidence type="ECO:0000259" key="11">
    <source>
        <dbReference type="PROSITE" id="PS50011"/>
    </source>
</evidence>